<keyword evidence="2" id="KW-1185">Reference proteome</keyword>
<organism evidence="1 2">
    <name type="scientific">Spirosoma validum</name>
    <dbReference type="NCBI Taxonomy" id="2771355"/>
    <lineage>
        <taxon>Bacteria</taxon>
        <taxon>Pseudomonadati</taxon>
        <taxon>Bacteroidota</taxon>
        <taxon>Cytophagia</taxon>
        <taxon>Cytophagales</taxon>
        <taxon>Cytophagaceae</taxon>
        <taxon>Spirosoma</taxon>
    </lineage>
</organism>
<sequence>MPPYASELNLIETLWYHIKHLWLKIEDYDSTNTLKNR</sequence>
<evidence type="ECO:0000313" key="2">
    <source>
        <dbReference type="Proteomes" id="UP000653797"/>
    </source>
</evidence>
<name>A0A927B4V6_9BACT</name>
<proteinExistence type="predicted"/>
<dbReference type="Proteomes" id="UP000653797">
    <property type="component" value="Unassembled WGS sequence"/>
</dbReference>
<evidence type="ECO:0000313" key="1">
    <source>
        <dbReference type="EMBL" id="MBD2755690.1"/>
    </source>
</evidence>
<reference evidence="1" key="1">
    <citation type="submission" date="2020-09" db="EMBL/GenBank/DDBJ databases">
        <authorList>
            <person name="Kim M.K."/>
        </authorList>
    </citation>
    <scope>NUCLEOTIDE SEQUENCE</scope>
    <source>
        <strain evidence="1">BT704</strain>
    </source>
</reference>
<protein>
    <recommendedName>
        <fullName evidence="3">Tc1-like transposase DDE domain-containing protein</fullName>
    </recommendedName>
</protein>
<comment type="caution">
    <text evidence="1">The sequence shown here is derived from an EMBL/GenBank/DDBJ whole genome shotgun (WGS) entry which is preliminary data.</text>
</comment>
<accession>A0A927B4V6</accession>
<gene>
    <name evidence="1" type="ORF">IC230_22495</name>
</gene>
<evidence type="ECO:0008006" key="3">
    <source>
        <dbReference type="Google" id="ProtNLM"/>
    </source>
</evidence>
<dbReference type="AlphaFoldDB" id="A0A927B4V6"/>
<dbReference type="EMBL" id="JACXAA010000009">
    <property type="protein sequence ID" value="MBD2755690.1"/>
    <property type="molecule type" value="Genomic_DNA"/>
</dbReference>
<dbReference type="RefSeq" id="WP_191041312.1">
    <property type="nucleotide sequence ID" value="NZ_JACXAA010000009.1"/>
</dbReference>